<evidence type="ECO:0000313" key="3">
    <source>
        <dbReference type="Proteomes" id="UP000241614"/>
    </source>
</evidence>
<dbReference type="AlphaFoldDB" id="A0A2T4Y125"/>
<evidence type="ECO:0000256" key="1">
    <source>
        <dbReference type="SAM" id="Phobius"/>
    </source>
</evidence>
<comment type="caution">
    <text evidence="2">The sequence shown here is derived from an EMBL/GenBank/DDBJ whole genome shotgun (WGS) entry which is preliminary data.</text>
</comment>
<gene>
    <name evidence="2" type="ORF">DA103_08940</name>
</gene>
<keyword evidence="1" id="KW-0812">Transmembrane</keyword>
<proteinExistence type="predicted"/>
<organism evidence="2 3">
    <name type="scientific">Enterobacter cloacae</name>
    <dbReference type="NCBI Taxonomy" id="550"/>
    <lineage>
        <taxon>Bacteria</taxon>
        <taxon>Pseudomonadati</taxon>
        <taxon>Pseudomonadota</taxon>
        <taxon>Gammaproteobacteria</taxon>
        <taxon>Enterobacterales</taxon>
        <taxon>Enterobacteriaceae</taxon>
        <taxon>Enterobacter</taxon>
        <taxon>Enterobacter cloacae complex</taxon>
    </lineage>
</organism>
<accession>A0A2T4Y125</accession>
<keyword evidence="1" id="KW-1133">Transmembrane helix</keyword>
<dbReference type="EMBL" id="PZPP01000010">
    <property type="protein sequence ID" value="PTM35896.1"/>
    <property type="molecule type" value="Genomic_DNA"/>
</dbReference>
<feature type="transmembrane region" description="Helical" evidence="1">
    <location>
        <begin position="48"/>
        <end position="69"/>
    </location>
</feature>
<feature type="transmembrane region" description="Helical" evidence="1">
    <location>
        <begin position="12"/>
        <end position="36"/>
    </location>
</feature>
<evidence type="ECO:0000313" key="2">
    <source>
        <dbReference type="EMBL" id="PTM35896.1"/>
    </source>
</evidence>
<name>A0A2T4Y125_ENTCL</name>
<keyword evidence="1" id="KW-0472">Membrane</keyword>
<reference evidence="2 3" key="1">
    <citation type="submission" date="2018-04" db="EMBL/GenBank/DDBJ databases">
        <title>Genome sequencing reveals highly heavy metal resistance and biotechnology application of the novel Enterobacter cloacae amazonensis isolated from wastewater river in Manaus - Amazonas.</title>
        <authorList>
            <person name="Astolfi M.C.T."/>
            <person name="Carvalho E.B.D.S."/>
            <person name="Lacerda L.B."/>
            <person name="Pinto M.V."/>
            <person name="Nogueira V.B."/>
            <person name="Barros A.M."/>
            <person name="Astolfi-Filho S."/>
        </authorList>
    </citation>
    <scope>NUCLEOTIDE SEQUENCE [LARGE SCALE GENOMIC DNA]</scope>
    <source>
        <strain evidence="3">amazonensis</strain>
    </source>
</reference>
<protein>
    <submittedName>
        <fullName evidence="2">Uncharacterized protein</fullName>
    </submittedName>
</protein>
<sequence length="82" mass="9512">MNSLPVFIAKFLLSSVSAITILLSVFLIFLIFDMWIHEGIPPFENIKFSVAIFFTITMLLVICQCLKYYTDMAIDRRDNTTR</sequence>
<dbReference type="Proteomes" id="UP000241614">
    <property type="component" value="Unassembled WGS sequence"/>
</dbReference>